<dbReference type="KEGG" id="vg:11948280"/>
<gene>
    <name evidence="1" type="primary">ORF9</name>
</gene>
<reference evidence="1 2" key="1">
    <citation type="journal article" date="2012" name="Nucleic Acids Res.">
        <title>Related haloarchaeal pleomorphic viruses contain different genome types.</title>
        <authorList>
            <person name="Sencilo A."/>
            <person name="Paulin L."/>
            <person name="Kellner S."/>
            <person name="Helm M."/>
            <person name="Roine E."/>
        </authorList>
    </citation>
    <scope>NUCLEOTIDE SEQUENCE [LARGE SCALE GENOMIC DNA]</scope>
</reference>
<dbReference type="RefSeq" id="YP_005454293.1">
    <property type="nucleotide sequence ID" value="NC_017089.1"/>
</dbReference>
<name>H9ABQ0_9VIRU</name>
<sequence length="222" mass="23906">MRPASYRDRTACRWSSLRSDRTLVRSLDPAGGPRSRTSYAGWFDGNNRYEIGRSPSPDVSGGGGWVGGWVDERRCFHVRRCVFRRSQFGHYEHRGSSITGLLLLSFRVAPASSLALVSERLVLQLEHSAARRSSDSGRGQLAVPGCLPRGRPVAIPFGSLRSSLRVDLVRGLPGFRTVSVPGVFISCAAALSSSCDAARSPPGLRVSSALFFASASGLRPSA</sequence>
<dbReference type="Proteomes" id="UP000007569">
    <property type="component" value="Segment"/>
</dbReference>
<accession>H9ABQ0</accession>
<dbReference type="EMBL" id="JN882266">
    <property type="protein sequence ID" value="AFD04020.1"/>
    <property type="molecule type" value="Genomic_DNA"/>
</dbReference>
<proteinExistence type="predicted"/>
<organism evidence="1 2">
    <name type="scientific">Halorubrum pleomorphic virus 6</name>
    <dbReference type="NCBI Taxonomy" id="1156721"/>
    <lineage>
        <taxon>Viruses</taxon>
        <taxon>Monodnaviria</taxon>
        <taxon>Trapavirae</taxon>
        <taxon>Saleviricota</taxon>
        <taxon>Huolimaviricetes</taxon>
        <taxon>Haloruvirales</taxon>
        <taxon>Pleolipoviridae</taxon>
        <taxon>Alphapleolipovirus</taxon>
        <taxon>Alphapleolipovirus samutsakhonense</taxon>
    </lineage>
</organism>
<evidence type="ECO:0000313" key="1">
    <source>
        <dbReference type="EMBL" id="AFD04020.1"/>
    </source>
</evidence>
<keyword evidence="2" id="KW-1185">Reference proteome</keyword>
<protein>
    <submittedName>
        <fullName evidence="1">ORF9</fullName>
    </submittedName>
</protein>
<dbReference type="GeneID" id="11948280"/>
<evidence type="ECO:0000313" key="2">
    <source>
        <dbReference type="Proteomes" id="UP000007569"/>
    </source>
</evidence>